<dbReference type="EMBL" id="UOFM01000411">
    <property type="protein sequence ID" value="VAW81556.1"/>
    <property type="molecule type" value="Genomic_DNA"/>
</dbReference>
<dbReference type="Pfam" id="PF02518">
    <property type="entry name" value="HATPase_c"/>
    <property type="match status" value="1"/>
</dbReference>
<feature type="transmembrane region" description="Helical" evidence="13">
    <location>
        <begin position="168"/>
        <end position="187"/>
    </location>
</feature>
<evidence type="ECO:0000259" key="15">
    <source>
        <dbReference type="PROSITE" id="PS50110"/>
    </source>
</evidence>
<dbReference type="Pfam" id="PF01627">
    <property type="entry name" value="Hpt"/>
    <property type="match status" value="1"/>
</dbReference>
<dbReference type="GO" id="GO:0000155">
    <property type="term" value="F:phosphorelay sensor kinase activity"/>
    <property type="evidence" value="ECO:0007669"/>
    <property type="project" value="InterPro"/>
</dbReference>
<keyword evidence="2" id="KW-1003">Cell membrane</keyword>
<evidence type="ECO:0000256" key="5">
    <source>
        <dbReference type="ARBA" id="ARBA00022692"/>
    </source>
</evidence>
<evidence type="ECO:0000256" key="4">
    <source>
        <dbReference type="ARBA" id="ARBA00022679"/>
    </source>
</evidence>
<evidence type="ECO:0000256" key="3">
    <source>
        <dbReference type="ARBA" id="ARBA00022553"/>
    </source>
</evidence>
<evidence type="ECO:0000259" key="14">
    <source>
        <dbReference type="PROSITE" id="PS50109"/>
    </source>
</evidence>
<dbReference type="PROSITE" id="PS50110">
    <property type="entry name" value="RESPONSE_REGULATORY"/>
    <property type="match status" value="1"/>
</dbReference>
<dbReference type="SMART" id="SM00387">
    <property type="entry name" value="HATPase_c"/>
    <property type="match status" value="1"/>
</dbReference>
<sequence>MSAGDKSNRDLEEPAMRMPALLSFVGWEGTSEQEQGLLRIGISLAILIYQVFNWPDSEAAQELLHASVIFIVGFLLFSVLFFISTLIWAAPWVSRRITSIIIDISMFSYGLYLTGPTGAPWYGVYLWVTLGNGFRYGEKYLYLSGVLSMAGFGTVMFTSPYWHGHMELGFGLAATLLVIPAYSALLIRRLNEAKQQADQANRAKSEFLSRMSHEIRTPLNGILGMTELLRTRPLAPEDREYVETIYASGKTLAHQIDDILDLSRIESGQLKLEEIEFDLFALISTTLRIFEAQANEKGVALQETINPNTPFLLFGDPHKLRQVIINLVGNAMKFTDKGFVSLRVYPREEEAGRVALRFEVADTGKGIAEDRLEQIFEPFTQEDSSVSRKYGGTGLGTTICKRLVERMDGRIGLQSQQGIGTTFWFDLTFRVVDLSEQEKTSSWTRDCRVVCLQHEGINSGDLLESMAGWKMPCTVLHSVQACRQWIGERRAEGQSVDALLIDNVPYDPELDGLLTDYAGDGAPGFLPVILVGGERYPQDIVRHAHDHFFVLNRPLDRRALFNVLHACYSRHSTEDDVIHIASRQHRGEDASLPLRVLIADDNATNRTVLQRMLEKMGHQCEAVNGGEAALLSLEKSEYDVVIIDKNMPDMGGLEVYSAFTMAHDMASAVPFIMLTADATQESRDACASAGIQYFLTKPVSLSRLREVLFCAVQETVKDTVDNADVEDVGVAGGDLRIIDDEEFKKLELLGGNDDQFMQDIVTNFEDDVNRDIRTLEMALVNQDLPGFRDSAHALKGTAMYLGLQELAALSVQTQNIREENFPGAGIDQLRRLQQAIDIALETLRNRLNSPRKTG</sequence>
<keyword evidence="6" id="KW-0547">Nucleotide-binding</keyword>
<dbReference type="Gene3D" id="3.30.565.10">
    <property type="entry name" value="Histidine kinase-like ATPase, C-terminal domain"/>
    <property type="match status" value="1"/>
</dbReference>
<dbReference type="Gene3D" id="3.40.50.2300">
    <property type="match status" value="1"/>
</dbReference>
<gene>
    <name evidence="17" type="ORF">MNBD_GAMMA14-1508</name>
</gene>
<name>A0A3B0ZLP3_9ZZZZ</name>
<dbReference type="InterPro" id="IPR036890">
    <property type="entry name" value="HATPase_C_sf"/>
</dbReference>
<evidence type="ECO:0000256" key="6">
    <source>
        <dbReference type="ARBA" id="ARBA00022741"/>
    </source>
</evidence>
<dbReference type="PRINTS" id="PR00344">
    <property type="entry name" value="BCTRLSENSOR"/>
</dbReference>
<feature type="domain" description="HPt" evidence="16">
    <location>
        <begin position="753"/>
        <end position="846"/>
    </location>
</feature>
<dbReference type="Gene3D" id="1.20.120.160">
    <property type="entry name" value="HPT domain"/>
    <property type="match status" value="1"/>
</dbReference>
<dbReference type="GO" id="GO:0005886">
    <property type="term" value="C:plasma membrane"/>
    <property type="evidence" value="ECO:0007669"/>
    <property type="project" value="UniProtKB-SubCell"/>
</dbReference>
<dbReference type="SUPFAM" id="SSF47226">
    <property type="entry name" value="Histidine-containing phosphotransfer domain, HPT domain"/>
    <property type="match status" value="1"/>
</dbReference>
<evidence type="ECO:0000256" key="10">
    <source>
        <dbReference type="ARBA" id="ARBA00023012"/>
    </source>
</evidence>
<dbReference type="PANTHER" id="PTHR45339">
    <property type="entry name" value="HYBRID SIGNAL TRANSDUCTION HISTIDINE KINASE J"/>
    <property type="match status" value="1"/>
</dbReference>
<dbReference type="SUPFAM" id="SSF47384">
    <property type="entry name" value="Homodimeric domain of signal transducing histidine kinase"/>
    <property type="match status" value="1"/>
</dbReference>
<dbReference type="SMART" id="SM00073">
    <property type="entry name" value="HPT"/>
    <property type="match status" value="1"/>
</dbReference>
<dbReference type="FunFam" id="3.30.565.10:FF:000010">
    <property type="entry name" value="Sensor histidine kinase RcsC"/>
    <property type="match status" value="1"/>
</dbReference>
<keyword evidence="4" id="KW-0808">Transferase</keyword>
<keyword evidence="3" id="KW-0597">Phosphoprotein</keyword>
<dbReference type="CDD" id="cd00082">
    <property type="entry name" value="HisKA"/>
    <property type="match status" value="1"/>
</dbReference>
<dbReference type="Pfam" id="PF00512">
    <property type="entry name" value="HisKA"/>
    <property type="match status" value="1"/>
</dbReference>
<dbReference type="Gene3D" id="1.10.287.130">
    <property type="match status" value="1"/>
</dbReference>
<feature type="coiled-coil region" evidence="12">
    <location>
        <begin position="183"/>
        <end position="210"/>
    </location>
</feature>
<proteinExistence type="predicted"/>
<feature type="transmembrane region" description="Helical" evidence="13">
    <location>
        <begin position="36"/>
        <end position="52"/>
    </location>
</feature>
<dbReference type="PROSITE" id="PS50109">
    <property type="entry name" value="HIS_KIN"/>
    <property type="match status" value="1"/>
</dbReference>
<organism evidence="17">
    <name type="scientific">hydrothermal vent metagenome</name>
    <dbReference type="NCBI Taxonomy" id="652676"/>
    <lineage>
        <taxon>unclassified sequences</taxon>
        <taxon>metagenomes</taxon>
        <taxon>ecological metagenomes</taxon>
    </lineage>
</organism>
<feature type="transmembrane region" description="Helical" evidence="13">
    <location>
        <begin position="140"/>
        <end position="162"/>
    </location>
</feature>
<dbReference type="AlphaFoldDB" id="A0A3B0ZLP3"/>
<dbReference type="SMART" id="SM00448">
    <property type="entry name" value="REC"/>
    <property type="match status" value="1"/>
</dbReference>
<keyword evidence="12" id="KW-0175">Coiled coil</keyword>
<feature type="transmembrane region" description="Helical" evidence="13">
    <location>
        <begin position="64"/>
        <end position="89"/>
    </location>
</feature>
<evidence type="ECO:0000256" key="1">
    <source>
        <dbReference type="ARBA" id="ARBA00004651"/>
    </source>
</evidence>
<keyword evidence="11 13" id="KW-0472">Membrane</keyword>
<reference evidence="17" key="1">
    <citation type="submission" date="2018-06" db="EMBL/GenBank/DDBJ databases">
        <authorList>
            <person name="Zhirakovskaya E."/>
        </authorList>
    </citation>
    <scope>NUCLEOTIDE SEQUENCE</scope>
</reference>
<keyword evidence="9 13" id="KW-1133">Transmembrane helix</keyword>
<dbReference type="PROSITE" id="PS50894">
    <property type="entry name" value="HPT"/>
    <property type="match status" value="1"/>
</dbReference>
<evidence type="ECO:0000256" key="7">
    <source>
        <dbReference type="ARBA" id="ARBA00022777"/>
    </source>
</evidence>
<evidence type="ECO:0000256" key="13">
    <source>
        <dbReference type="SAM" id="Phobius"/>
    </source>
</evidence>
<dbReference type="InterPro" id="IPR003661">
    <property type="entry name" value="HisK_dim/P_dom"/>
</dbReference>
<evidence type="ECO:0000256" key="12">
    <source>
        <dbReference type="SAM" id="Coils"/>
    </source>
</evidence>
<dbReference type="FunFam" id="1.10.287.130:FF:000004">
    <property type="entry name" value="Ethylene receptor 1"/>
    <property type="match status" value="1"/>
</dbReference>
<dbReference type="InterPro" id="IPR005467">
    <property type="entry name" value="His_kinase_dom"/>
</dbReference>
<comment type="subcellular location">
    <subcellularLocation>
        <location evidence="1">Cell membrane</location>
        <topology evidence="1">Multi-pass membrane protein</topology>
    </subcellularLocation>
</comment>
<feature type="domain" description="Response regulatory" evidence="15">
    <location>
        <begin position="595"/>
        <end position="712"/>
    </location>
</feature>
<dbReference type="InterPro" id="IPR004358">
    <property type="entry name" value="Sig_transdc_His_kin-like_C"/>
</dbReference>
<dbReference type="SUPFAM" id="SSF55874">
    <property type="entry name" value="ATPase domain of HSP90 chaperone/DNA topoisomerase II/histidine kinase"/>
    <property type="match status" value="1"/>
</dbReference>
<evidence type="ECO:0000256" key="8">
    <source>
        <dbReference type="ARBA" id="ARBA00022840"/>
    </source>
</evidence>
<dbReference type="InterPro" id="IPR036641">
    <property type="entry name" value="HPT_dom_sf"/>
</dbReference>
<keyword evidence="10" id="KW-0902">Two-component regulatory system</keyword>
<dbReference type="InterPro" id="IPR003594">
    <property type="entry name" value="HATPase_dom"/>
</dbReference>
<feature type="transmembrane region" description="Helical" evidence="13">
    <location>
        <begin position="109"/>
        <end position="128"/>
    </location>
</feature>
<dbReference type="GO" id="GO:0005524">
    <property type="term" value="F:ATP binding"/>
    <property type="evidence" value="ECO:0007669"/>
    <property type="project" value="UniProtKB-KW"/>
</dbReference>
<dbReference type="CDD" id="cd16922">
    <property type="entry name" value="HATPase_EvgS-ArcB-TorS-like"/>
    <property type="match status" value="1"/>
</dbReference>
<keyword evidence="8" id="KW-0067">ATP-binding</keyword>
<feature type="domain" description="Histidine kinase" evidence="14">
    <location>
        <begin position="210"/>
        <end position="431"/>
    </location>
</feature>
<evidence type="ECO:0000256" key="11">
    <source>
        <dbReference type="ARBA" id="ARBA00023136"/>
    </source>
</evidence>
<evidence type="ECO:0000259" key="16">
    <source>
        <dbReference type="PROSITE" id="PS50894"/>
    </source>
</evidence>
<keyword evidence="5 13" id="KW-0812">Transmembrane</keyword>
<evidence type="ECO:0000256" key="9">
    <source>
        <dbReference type="ARBA" id="ARBA00022989"/>
    </source>
</evidence>
<keyword evidence="7" id="KW-0418">Kinase</keyword>
<dbReference type="SMART" id="SM00388">
    <property type="entry name" value="HisKA"/>
    <property type="match status" value="1"/>
</dbReference>
<accession>A0A3B0ZLP3</accession>
<dbReference type="InterPro" id="IPR001789">
    <property type="entry name" value="Sig_transdc_resp-reg_receiver"/>
</dbReference>
<dbReference type="SUPFAM" id="SSF52172">
    <property type="entry name" value="CheY-like"/>
    <property type="match status" value="1"/>
</dbReference>
<evidence type="ECO:0008006" key="18">
    <source>
        <dbReference type="Google" id="ProtNLM"/>
    </source>
</evidence>
<dbReference type="CDD" id="cd00088">
    <property type="entry name" value="HPT"/>
    <property type="match status" value="1"/>
</dbReference>
<protein>
    <recommendedName>
        <fullName evidence="18">Histidine kinase</fullName>
    </recommendedName>
</protein>
<dbReference type="CDD" id="cd17546">
    <property type="entry name" value="REC_hyHK_CKI1_RcsC-like"/>
    <property type="match status" value="1"/>
</dbReference>
<dbReference type="InterPro" id="IPR011006">
    <property type="entry name" value="CheY-like_superfamily"/>
</dbReference>
<dbReference type="PANTHER" id="PTHR45339:SF1">
    <property type="entry name" value="HYBRID SIGNAL TRANSDUCTION HISTIDINE KINASE J"/>
    <property type="match status" value="1"/>
</dbReference>
<dbReference type="InterPro" id="IPR036097">
    <property type="entry name" value="HisK_dim/P_sf"/>
</dbReference>
<dbReference type="Pfam" id="PF00072">
    <property type="entry name" value="Response_reg"/>
    <property type="match status" value="1"/>
</dbReference>
<dbReference type="InterPro" id="IPR008207">
    <property type="entry name" value="Sig_transdc_His_kin_Hpt_dom"/>
</dbReference>
<evidence type="ECO:0000256" key="2">
    <source>
        <dbReference type="ARBA" id="ARBA00022475"/>
    </source>
</evidence>
<evidence type="ECO:0000313" key="17">
    <source>
        <dbReference type="EMBL" id="VAW81556.1"/>
    </source>
</evidence>